<feature type="transmembrane region" description="Helical" evidence="6">
    <location>
        <begin position="342"/>
        <end position="360"/>
    </location>
</feature>
<comment type="caution">
    <text evidence="7">The sequence shown here is derived from an EMBL/GenBank/DDBJ whole genome shotgun (WGS) entry which is preliminary data.</text>
</comment>
<evidence type="ECO:0000256" key="4">
    <source>
        <dbReference type="ARBA" id="ARBA00022989"/>
    </source>
</evidence>
<dbReference type="PANTHER" id="PTHR43791:SF47">
    <property type="entry name" value="MAJOR FACILITATOR SUPERFAMILY (MFS) PROFILE DOMAIN-CONTAINING PROTEIN-RELATED"/>
    <property type="match status" value="1"/>
</dbReference>
<evidence type="ECO:0000256" key="3">
    <source>
        <dbReference type="ARBA" id="ARBA00022692"/>
    </source>
</evidence>
<proteinExistence type="predicted"/>
<feature type="transmembrane region" description="Helical" evidence="6">
    <location>
        <begin position="315"/>
        <end position="335"/>
    </location>
</feature>
<dbReference type="EMBL" id="WWBZ02000016">
    <property type="protein sequence ID" value="KAF4310371.1"/>
    <property type="molecule type" value="Genomic_DNA"/>
</dbReference>
<gene>
    <name evidence="7" type="ORF">GTA08_BOTSDO01849</name>
</gene>
<dbReference type="OrthoDB" id="3639251at2759"/>
<dbReference type="SUPFAM" id="SSF103473">
    <property type="entry name" value="MFS general substrate transporter"/>
    <property type="match status" value="1"/>
</dbReference>
<feature type="transmembrane region" description="Helical" evidence="6">
    <location>
        <begin position="135"/>
        <end position="157"/>
    </location>
</feature>
<feature type="transmembrane region" description="Helical" evidence="6">
    <location>
        <begin position="169"/>
        <end position="190"/>
    </location>
</feature>
<feature type="transmembrane region" description="Helical" evidence="6">
    <location>
        <begin position="202"/>
        <end position="225"/>
    </location>
</feature>
<dbReference type="Pfam" id="PF07690">
    <property type="entry name" value="MFS_1"/>
    <property type="match status" value="1"/>
</dbReference>
<name>A0A8H4IZG0_9PEZI</name>
<dbReference type="FunFam" id="1.20.1250.20:FF:000013">
    <property type="entry name" value="MFS general substrate transporter"/>
    <property type="match status" value="1"/>
</dbReference>
<dbReference type="Proteomes" id="UP000572817">
    <property type="component" value="Unassembled WGS sequence"/>
</dbReference>
<feature type="transmembrane region" description="Helical" evidence="6">
    <location>
        <begin position="366"/>
        <end position="386"/>
    </location>
</feature>
<feature type="transmembrane region" description="Helical" evidence="6">
    <location>
        <begin position="50"/>
        <end position="66"/>
    </location>
</feature>
<keyword evidence="3 6" id="KW-0812">Transmembrane</keyword>
<feature type="transmembrane region" description="Helical" evidence="6">
    <location>
        <begin position="274"/>
        <end position="295"/>
    </location>
</feature>
<keyword evidence="5 6" id="KW-0472">Membrane</keyword>
<dbReference type="InterPro" id="IPR011701">
    <property type="entry name" value="MFS"/>
</dbReference>
<accession>A0A8H4IZG0</accession>
<feature type="transmembrane region" description="Helical" evidence="6">
    <location>
        <begin position="107"/>
        <end position="129"/>
    </location>
</feature>
<dbReference type="Gene3D" id="1.20.1250.20">
    <property type="entry name" value="MFS general substrate transporter like domains"/>
    <property type="match status" value="2"/>
</dbReference>
<dbReference type="AlphaFoldDB" id="A0A8H4IZG0"/>
<evidence type="ECO:0008006" key="9">
    <source>
        <dbReference type="Google" id="ProtNLM"/>
    </source>
</evidence>
<sequence length="478" mass="53014">MSEDAEKAIKQGRELVQEDSGSDLTSHDSILNEYTPTETKKVVHRVDRRIVPTLGVIYCISLIVRMRDDLDLAVGTRYSTVSLVFYPTFILFQIPVVPTIRYFGPRAYLSGAAFTLGCLIVGGGFVTVWTEMVAVRVLLGVLEAGVLPGSMYLLSTWYMRYEVHKRFSIFYFIGEMASAFGSMLALGLMQMKGLGGLNGWRWIFIIEGLMSVTISILSYFLIVGFPDESKRYWRFLNPRETRLMRARVDADRGDVQTEAFNLRAYLTVAADPKLWGFAVIFCLTASVTNSLNYFLPIILREGMHHTVAQSQYLSAPPYLLAGVWCVATAWLGDAYRVRSPILLVNAALQLVGIGVTGWTARPATRYAGIFLICCGAKANVPAMMSWQANNVRGQWKRAFCSGLLVSFGGVGGIVGSSVFRHRDAPQYRPGLYACFGCAGAVVVVTVGMAAWFAVVNRRAERGECVIEGEEDRGFRYTL</sequence>
<feature type="transmembrane region" description="Helical" evidence="6">
    <location>
        <begin position="430"/>
        <end position="454"/>
    </location>
</feature>
<evidence type="ECO:0000256" key="6">
    <source>
        <dbReference type="SAM" id="Phobius"/>
    </source>
</evidence>
<dbReference type="GO" id="GO:0016020">
    <property type="term" value="C:membrane"/>
    <property type="evidence" value="ECO:0007669"/>
    <property type="project" value="UniProtKB-SubCell"/>
</dbReference>
<dbReference type="GO" id="GO:0022857">
    <property type="term" value="F:transmembrane transporter activity"/>
    <property type="evidence" value="ECO:0007669"/>
    <property type="project" value="InterPro"/>
</dbReference>
<dbReference type="InterPro" id="IPR036259">
    <property type="entry name" value="MFS_trans_sf"/>
</dbReference>
<reference evidence="7" key="1">
    <citation type="submission" date="2020-04" db="EMBL/GenBank/DDBJ databases">
        <title>Genome Assembly and Annotation of Botryosphaeria dothidea sdau 11-99, a Latent Pathogen of Apple Fruit Ring Rot in China.</title>
        <authorList>
            <person name="Yu C."/>
            <person name="Diao Y."/>
            <person name="Lu Q."/>
            <person name="Zhao J."/>
            <person name="Cui S."/>
            <person name="Peng C."/>
            <person name="He B."/>
            <person name="Liu H."/>
        </authorList>
    </citation>
    <scope>NUCLEOTIDE SEQUENCE [LARGE SCALE GENOMIC DNA]</scope>
    <source>
        <strain evidence="7">Sdau11-99</strain>
    </source>
</reference>
<feature type="transmembrane region" description="Helical" evidence="6">
    <location>
        <begin position="398"/>
        <end position="418"/>
    </location>
</feature>
<comment type="subcellular location">
    <subcellularLocation>
        <location evidence="1">Membrane</location>
        <topology evidence="1">Multi-pass membrane protein</topology>
    </subcellularLocation>
</comment>
<keyword evidence="2" id="KW-0813">Transport</keyword>
<evidence type="ECO:0000313" key="7">
    <source>
        <dbReference type="EMBL" id="KAF4310371.1"/>
    </source>
</evidence>
<feature type="transmembrane region" description="Helical" evidence="6">
    <location>
        <begin position="78"/>
        <end position="100"/>
    </location>
</feature>
<organism evidence="7 8">
    <name type="scientific">Botryosphaeria dothidea</name>
    <dbReference type="NCBI Taxonomy" id="55169"/>
    <lineage>
        <taxon>Eukaryota</taxon>
        <taxon>Fungi</taxon>
        <taxon>Dikarya</taxon>
        <taxon>Ascomycota</taxon>
        <taxon>Pezizomycotina</taxon>
        <taxon>Dothideomycetes</taxon>
        <taxon>Dothideomycetes incertae sedis</taxon>
        <taxon>Botryosphaeriales</taxon>
        <taxon>Botryosphaeriaceae</taxon>
        <taxon>Botryosphaeria</taxon>
    </lineage>
</organism>
<dbReference type="PANTHER" id="PTHR43791">
    <property type="entry name" value="PERMEASE-RELATED"/>
    <property type="match status" value="1"/>
</dbReference>
<evidence type="ECO:0000256" key="1">
    <source>
        <dbReference type="ARBA" id="ARBA00004141"/>
    </source>
</evidence>
<evidence type="ECO:0000313" key="8">
    <source>
        <dbReference type="Proteomes" id="UP000572817"/>
    </source>
</evidence>
<evidence type="ECO:0000256" key="2">
    <source>
        <dbReference type="ARBA" id="ARBA00022448"/>
    </source>
</evidence>
<keyword evidence="4 6" id="KW-1133">Transmembrane helix</keyword>
<evidence type="ECO:0000256" key="5">
    <source>
        <dbReference type="ARBA" id="ARBA00023136"/>
    </source>
</evidence>
<protein>
    <recommendedName>
        <fullName evidence="9">Phthalate transporter protein</fullName>
    </recommendedName>
</protein>
<keyword evidence="8" id="KW-1185">Reference proteome</keyword>